<dbReference type="SMART" id="SM00342">
    <property type="entry name" value="HTH_ARAC"/>
    <property type="match status" value="1"/>
</dbReference>
<sequence length="249" mass="27987">MHHNERLGEIINLDDHQVMVKHYESHYSSEVHSHDYSHLVFIHQGCQIISTDKDSLLSMPGSLIYIPAGVPHRADALKQSQVSLLRLPLGSIPELTEICILDISPIVTQLFSLWENGGPEPKLEPHYIQVLMDQCTLCKAVDNPLIAKEGMDRRLLPVIDALSNKPSIKLSISDLSKQTGASVRTLNRLFLTSFKASFREIRQKVVMERAEKMMAKGISATEIAFELEYSSLSAFSTAFKEHQKKAPQN</sequence>
<dbReference type="Gene3D" id="1.10.10.60">
    <property type="entry name" value="Homeodomain-like"/>
    <property type="match status" value="1"/>
</dbReference>
<dbReference type="SUPFAM" id="SSF46689">
    <property type="entry name" value="Homeodomain-like"/>
    <property type="match status" value="1"/>
</dbReference>
<evidence type="ECO:0000259" key="4">
    <source>
        <dbReference type="PROSITE" id="PS01124"/>
    </source>
</evidence>
<dbReference type="EMBL" id="VZPX01000001">
    <property type="protein sequence ID" value="KAB0483192.1"/>
    <property type="molecule type" value="Genomic_DNA"/>
</dbReference>
<dbReference type="SUPFAM" id="SSF51182">
    <property type="entry name" value="RmlC-like cupins"/>
    <property type="match status" value="1"/>
</dbReference>
<evidence type="ECO:0000256" key="2">
    <source>
        <dbReference type="ARBA" id="ARBA00023125"/>
    </source>
</evidence>
<protein>
    <submittedName>
        <fullName evidence="5">Helix-turn-helix transcriptional regulator</fullName>
    </submittedName>
</protein>
<dbReference type="Proteomes" id="UP000423756">
    <property type="component" value="Unassembled WGS sequence"/>
</dbReference>
<dbReference type="InterPro" id="IPR009057">
    <property type="entry name" value="Homeodomain-like_sf"/>
</dbReference>
<dbReference type="PROSITE" id="PS01124">
    <property type="entry name" value="HTH_ARAC_FAMILY_2"/>
    <property type="match status" value="1"/>
</dbReference>
<name>A0A7V7TIF5_9VIBR</name>
<dbReference type="PANTHER" id="PTHR11019:SF199">
    <property type="entry name" value="HTH-TYPE TRANSCRIPTIONAL REGULATOR NIMR"/>
    <property type="match status" value="1"/>
</dbReference>
<dbReference type="RefSeq" id="WP_137406257.1">
    <property type="nucleotide sequence ID" value="NZ_AP025466.1"/>
</dbReference>
<dbReference type="InterPro" id="IPR014710">
    <property type="entry name" value="RmlC-like_jellyroll"/>
</dbReference>
<dbReference type="Gene3D" id="2.60.120.10">
    <property type="entry name" value="Jelly Rolls"/>
    <property type="match status" value="1"/>
</dbReference>
<dbReference type="PANTHER" id="PTHR11019">
    <property type="entry name" value="HTH-TYPE TRANSCRIPTIONAL REGULATOR NIMR"/>
    <property type="match status" value="1"/>
</dbReference>
<reference evidence="5 6" key="1">
    <citation type="submission" date="2019-09" db="EMBL/GenBank/DDBJ databases">
        <title>Draft genome sequences of 48 bacterial type strains from the CCUG.</title>
        <authorList>
            <person name="Tunovic T."/>
            <person name="Pineiro-Iglesias B."/>
            <person name="Unosson C."/>
            <person name="Inganas E."/>
            <person name="Ohlen M."/>
            <person name="Cardew S."/>
            <person name="Jensie-Markopoulos S."/>
            <person name="Salva-Serra F."/>
            <person name="Jaen-Luchoro D."/>
            <person name="Karlsson R."/>
            <person name="Svensson-Stadler L."/>
            <person name="Chun J."/>
            <person name="Moore E."/>
        </authorList>
    </citation>
    <scope>NUCLEOTIDE SEQUENCE [LARGE SCALE GENOMIC DNA]</scope>
    <source>
        <strain evidence="5 6">CCUG 48643</strain>
    </source>
</reference>
<dbReference type="AlphaFoldDB" id="A0A7V7TIF5"/>
<dbReference type="GO" id="GO:0043565">
    <property type="term" value="F:sequence-specific DNA binding"/>
    <property type="evidence" value="ECO:0007669"/>
    <property type="project" value="InterPro"/>
</dbReference>
<evidence type="ECO:0000256" key="1">
    <source>
        <dbReference type="ARBA" id="ARBA00023015"/>
    </source>
</evidence>
<dbReference type="InterPro" id="IPR003313">
    <property type="entry name" value="AraC-bd"/>
</dbReference>
<proteinExistence type="predicted"/>
<gene>
    <name evidence="5" type="ORF">F7Q91_00035</name>
</gene>
<organism evidence="5 6">
    <name type="scientific">Vibrio chagasii</name>
    <dbReference type="NCBI Taxonomy" id="170679"/>
    <lineage>
        <taxon>Bacteria</taxon>
        <taxon>Pseudomonadati</taxon>
        <taxon>Pseudomonadota</taxon>
        <taxon>Gammaproteobacteria</taxon>
        <taxon>Vibrionales</taxon>
        <taxon>Vibrionaceae</taxon>
        <taxon>Vibrio</taxon>
    </lineage>
</organism>
<evidence type="ECO:0000313" key="6">
    <source>
        <dbReference type="Proteomes" id="UP000423756"/>
    </source>
</evidence>
<keyword evidence="1" id="KW-0805">Transcription regulation</keyword>
<keyword evidence="2" id="KW-0238">DNA-binding</keyword>
<dbReference type="InterPro" id="IPR018060">
    <property type="entry name" value="HTH_AraC"/>
</dbReference>
<evidence type="ECO:0000313" key="5">
    <source>
        <dbReference type="EMBL" id="KAB0483192.1"/>
    </source>
</evidence>
<evidence type="ECO:0000256" key="3">
    <source>
        <dbReference type="ARBA" id="ARBA00023163"/>
    </source>
</evidence>
<keyword evidence="3" id="KW-0804">Transcription</keyword>
<dbReference type="InterPro" id="IPR011051">
    <property type="entry name" value="RmlC_Cupin_sf"/>
</dbReference>
<dbReference type="GO" id="GO:0003700">
    <property type="term" value="F:DNA-binding transcription factor activity"/>
    <property type="evidence" value="ECO:0007669"/>
    <property type="project" value="InterPro"/>
</dbReference>
<dbReference type="Pfam" id="PF02311">
    <property type="entry name" value="AraC_binding"/>
    <property type="match status" value="1"/>
</dbReference>
<accession>A0A7V7TIF5</accession>
<dbReference type="GeneID" id="77344373"/>
<comment type="caution">
    <text evidence="5">The sequence shown here is derived from an EMBL/GenBank/DDBJ whole genome shotgun (WGS) entry which is preliminary data.</text>
</comment>
<feature type="domain" description="HTH araC/xylS-type" evidence="4">
    <location>
        <begin position="153"/>
        <end position="249"/>
    </location>
</feature>
<dbReference type="Pfam" id="PF12833">
    <property type="entry name" value="HTH_18"/>
    <property type="match status" value="1"/>
</dbReference>